<dbReference type="EMBL" id="PDNW01000016">
    <property type="protein sequence ID" value="PLC48766.1"/>
    <property type="molecule type" value="Genomic_DNA"/>
</dbReference>
<comment type="caution">
    <text evidence="1">The sequence shown here is derived from an EMBL/GenBank/DDBJ whole genome shotgun (WGS) entry which is preliminary data.</text>
</comment>
<proteinExistence type="predicted"/>
<keyword evidence="1" id="KW-0966">Cell projection</keyword>
<dbReference type="Proteomes" id="UP000234190">
    <property type="component" value="Unassembled WGS sequence"/>
</dbReference>
<keyword evidence="2" id="KW-1185">Reference proteome</keyword>
<evidence type="ECO:0000313" key="1">
    <source>
        <dbReference type="EMBL" id="PLC48766.1"/>
    </source>
</evidence>
<dbReference type="Pfam" id="PF05258">
    <property type="entry name" value="DciA"/>
    <property type="match status" value="1"/>
</dbReference>
<sequence>MSRSFRFIRSPRPLNKELPATLAVSWLGSDQQGSQVLTTARNLIAVEHVAKNAMPPALALVCKVARIDRQQITLAVPSAAYASRLRQLAPRILVLLNDNGWNLTEIIVKVQAGLLQGQTKTTSRQVEPLDATALAAFDELQQNLPSGPLADAIGRLLAHHRDR</sequence>
<reference evidence="1 2" key="1">
    <citation type="submission" date="2017-10" db="EMBL/GenBank/DDBJ databases">
        <title>Two draft genome sequences of Pusillimonas sp. strains isolated from a nitrate- and radionuclide-contaminated groundwater in Russia.</title>
        <authorList>
            <person name="Grouzdev D.S."/>
            <person name="Tourova T.P."/>
            <person name="Goeva M.A."/>
            <person name="Babich T.L."/>
            <person name="Sokolova D.S."/>
            <person name="Abdullin R."/>
            <person name="Poltaraus A.B."/>
            <person name="Toshchakov S.V."/>
            <person name="Nazina T.N."/>
        </authorList>
    </citation>
    <scope>NUCLEOTIDE SEQUENCE [LARGE SCALE GENOMIC DNA]</scope>
    <source>
        <strain evidence="1 2">JR1/69-3-13</strain>
    </source>
</reference>
<organism evidence="1 2">
    <name type="scientific">Pollutimonas subterranea</name>
    <dbReference type="NCBI Taxonomy" id="2045210"/>
    <lineage>
        <taxon>Bacteria</taxon>
        <taxon>Pseudomonadati</taxon>
        <taxon>Pseudomonadota</taxon>
        <taxon>Betaproteobacteria</taxon>
        <taxon>Burkholderiales</taxon>
        <taxon>Alcaligenaceae</taxon>
        <taxon>Pollutimonas</taxon>
    </lineage>
</organism>
<accession>A0A2N4U178</accession>
<dbReference type="AlphaFoldDB" id="A0A2N4U178"/>
<dbReference type="RefSeq" id="WP_102075095.1">
    <property type="nucleotide sequence ID" value="NZ_PDNW01000016.1"/>
</dbReference>
<gene>
    <name evidence="1" type="ORF">CR159_16640</name>
</gene>
<dbReference type="InterPro" id="IPR007922">
    <property type="entry name" value="DciA-like"/>
</dbReference>
<keyword evidence="1" id="KW-0282">Flagellum</keyword>
<keyword evidence="1" id="KW-0969">Cilium</keyword>
<evidence type="ECO:0000313" key="2">
    <source>
        <dbReference type="Proteomes" id="UP000234190"/>
    </source>
</evidence>
<name>A0A2N4U178_9BURK</name>
<protein>
    <submittedName>
        <fullName evidence="1">Flagellar hook-length control protein FliK</fullName>
    </submittedName>
</protein>
<dbReference type="OrthoDB" id="8521216at2"/>